<keyword evidence="4" id="KW-1185">Reference proteome</keyword>
<dbReference type="InParanoid" id="A0A2J7R6Z9"/>
<dbReference type="AlphaFoldDB" id="A0A2J7R6Z9"/>
<name>A0A2J7R6Z9_9NEOP</name>
<proteinExistence type="predicted"/>
<dbReference type="GO" id="GO:0062129">
    <property type="term" value="C:chitin-based extracellular matrix"/>
    <property type="evidence" value="ECO:0007669"/>
    <property type="project" value="TreeGrafter"/>
</dbReference>
<evidence type="ECO:0000256" key="2">
    <source>
        <dbReference type="PROSITE-ProRule" id="PRU00497"/>
    </source>
</evidence>
<dbReference type="OrthoDB" id="7255276at2759"/>
<gene>
    <name evidence="3" type="primary">CUD5</name>
    <name evidence="3" type="ORF">B7P43_G13347</name>
</gene>
<dbReference type="PANTHER" id="PTHR10380">
    <property type="entry name" value="CUTICLE PROTEIN"/>
    <property type="match status" value="1"/>
</dbReference>
<dbReference type="PROSITE" id="PS00233">
    <property type="entry name" value="CHIT_BIND_RR_1"/>
    <property type="match status" value="1"/>
</dbReference>
<protein>
    <submittedName>
        <fullName evidence="3">Endocuticle structural glycoprotein ABD-5</fullName>
    </submittedName>
</protein>
<dbReference type="PROSITE" id="PS51155">
    <property type="entry name" value="CHIT_BIND_RR_2"/>
    <property type="match status" value="1"/>
</dbReference>
<dbReference type="Pfam" id="PF00379">
    <property type="entry name" value="Chitin_bind_4"/>
    <property type="match status" value="1"/>
</dbReference>
<dbReference type="EMBL" id="NEVH01006738">
    <property type="protein sequence ID" value="PNF36617.1"/>
    <property type="molecule type" value="Genomic_DNA"/>
</dbReference>
<evidence type="ECO:0000313" key="4">
    <source>
        <dbReference type="Proteomes" id="UP000235965"/>
    </source>
</evidence>
<evidence type="ECO:0000256" key="1">
    <source>
        <dbReference type="ARBA" id="ARBA00022460"/>
    </source>
</evidence>
<dbReference type="PANTHER" id="PTHR10380:SF173">
    <property type="entry name" value="CUTICULAR PROTEIN 47EF, ISOFORM C-RELATED"/>
    <property type="match status" value="1"/>
</dbReference>
<dbReference type="Proteomes" id="UP000235965">
    <property type="component" value="Unassembled WGS sequence"/>
</dbReference>
<sequence length="67" mass="7430">MCLYSRFQTSDGISRNEEGILKNPGSENEALEVKGSYSYKGPDGKDITVNFVANENGYQPIVSARRK</sequence>
<dbReference type="InterPro" id="IPR000618">
    <property type="entry name" value="Insect_cuticle"/>
</dbReference>
<accession>A0A2J7R6Z9</accession>
<keyword evidence="1 2" id="KW-0193">Cuticle</keyword>
<reference evidence="3 4" key="1">
    <citation type="submission" date="2017-12" db="EMBL/GenBank/DDBJ databases">
        <title>Hemimetabolous genomes reveal molecular basis of termite eusociality.</title>
        <authorList>
            <person name="Harrison M.C."/>
            <person name="Jongepier E."/>
            <person name="Robertson H.M."/>
            <person name="Arning N."/>
            <person name="Bitard-Feildel T."/>
            <person name="Chao H."/>
            <person name="Childers C.P."/>
            <person name="Dinh H."/>
            <person name="Doddapaneni H."/>
            <person name="Dugan S."/>
            <person name="Gowin J."/>
            <person name="Greiner C."/>
            <person name="Han Y."/>
            <person name="Hu H."/>
            <person name="Hughes D.S.T."/>
            <person name="Huylmans A.-K."/>
            <person name="Kemena C."/>
            <person name="Kremer L.P.M."/>
            <person name="Lee S.L."/>
            <person name="Lopez-Ezquerra A."/>
            <person name="Mallet L."/>
            <person name="Monroy-Kuhn J.M."/>
            <person name="Moser A."/>
            <person name="Murali S.C."/>
            <person name="Muzny D.M."/>
            <person name="Otani S."/>
            <person name="Piulachs M.-D."/>
            <person name="Poelchau M."/>
            <person name="Qu J."/>
            <person name="Schaub F."/>
            <person name="Wada-Katsumata A."/>
            <person name="Worley K.C."/>
            <person name="Xie Q."/>
            <person name="Ylla G."/>
            <person name="Poulsen M."/>
            <person name="Gibbs R.A."/>
            <person name="Schal C."/>
            <person name="Richards S."/>
            <person name="Belles X."/>
            <person name="Korb J."/>
            <person name="Bornberg-Bauer E."/>
        </authorList>
    </citation>
    <scope>NUCLEOTIDE SEQUENCE [LARGE SCALE GENOMIC DNA]</scope>
    <source>
        <tissue evidence="3">Whole body</tissue>
    </source>
</reference>
<dbReference type="InterPro" id="IPR031311">
    <property type="entry name" value="CHIT_BIND_RR_consensus"/>
</dbReference>
<dbReference type="STRING" id="105785.A0A2J7R6Z9"/>
<evidence type="ECO:0000313" key="3">
    <source>
        <dbReference type="EMBL" id="PNF36617.1"/>
    </source>
</evidence>
<organism evidence="3 4">
    <name type="scientific">Cryptotermes secundus</name>
    <dbReference type="NCBI Taxonomy" id="105785"/>
    <lineage>
        <taxon>Eukaryota</taxon>
        <taxon>Metazoa</taxon>
        <taxon>Ecdysozoa</taxon>
        <taxon>Arthropoda</taxon>
        <taxon>Hexapoda</taxon>
        <taxon>Insecta</taxon>
        <taxon>Pterygota</taxon>
        <taxon>Neoptera</taxon>
        <taxon>Polyneoptera</taxon>
        <taxon>Dictyoptera</taxon>
        <taxon>Blattodea</taxon>
        <taxon>Blattoidea</taxon>
        <taxon>Termitoidae</taxon>
        <taxon>Kalotermitidae</taxon>
        <taxon>Cryptotermitinae</taxon>
        <taxon>Cryptotermes</taxon>
    </lineage>
</organism>
<dbReference type="InterPro" id="IPR050468">
    <property type="entry name" value="Cuticle_Struct_Prot"/>
</dbReference>
<dbReference type="GO" id="GO:0008010">
    <property type="term" value="F:structural constituent of chitin-based larval cuticle"/>
    <property type="evidence" value="ECO:0007669"/>
    <property type="project" value="TreeGrafter"/>
</dbReference>
<comment type="caution">
    <text evidence="3">The sequence shown here is derived from an EMBL/GenBank/DDBJ whole genome shotgun (WGS) entry which is preliminary data.</text>
</comment>